<feature type="compositionally biased region" description="Basic and acidic residues" evidence="1">
    <location>
        <begin position="285"/>
        <end position="297"/>
    </location>
</feature>
<feature type="transmembrane region" description="Helical" evidence="2">
    <location>
        <begin position="178"/>
        <end position="199"/>
    </location>
</feature>
<sequence length="321" mass="34975">MNTRFTRAPPPQGGPPAYAMVTRVYRRSLRPVVLAVSLVSAAWALVWGISMFRDISIDKQHAAKLEVFDIVLGSLYMTCFVVELLGLAAALMRKLPLIRIYAFLSLGVALIVIATELLRVIIHFVFKNTLINECSDLAQGKTITTRFGIWGTTTETLDGETAEEFCRNAWNHDSWSEIGWFIVSSILSLLFASLAFSYYRQMLDPTSVANTSRTVPPQNYQPSYAGGYGFGNAPYGSGNPAESNANFGGAGGYAPPAGPPPGFGPTQYDASKLPDYERGGYSGFDGDRKDDDLKGGEDPFADFEGQRNAEAHTNTNTAQHS</sequence>
<keyword evidence="2" id="KW-0472">Membrane</keyword>
<protein>
    <submittedName>
        <fullName evidence="3">Uncharacterized protein</fullName>
    </submittedName>
</protein>
<dbReference type="OrthoDB" id="3352285at2759"/>
<feature type="transmembrane region" description="Helical" evidence="2">
    <location>
        <begin position="103"/>
        <end position="126"/>
    </location>
</feature>
<evidence type="ECO:0000313" key="4">
    <source>
        <dbReference type="Proteomes" id="UP000217199"/>
    </source>
</evidence>
<dbReference type="AlphaFoldDB" id="A0A286UEV5"/>
<feature type="transmembrane region" description="Helical" evidence="2">
    <location>
        <begin position="70"/>
        <end position="91"/>
    </location>
</feature>
<accession>A0A286UEV5</accession>
<evidence type="ECO:0000313" key="3">
    <source>
        <dbReference type="EMBL" id="PAV18152.1"/>
    </source>
</evidence>
<name>A0A286UEV5_9AGAM</name>
<keyword evidence="2" id="KW-0812">Transmembrane</keyword>
<dbReference type="Proteomes" id="UP000217199">
    <property type="component" value="Unassembled WGS sequence"/>
</dbReference>
<feature type="region of interest" description="Disordered" evidence="1">
    <location>
        <begin position="250"/>
        <end position="321"/>
    </location>
</feature>
<feature type="compositionally biased region" description="Polar residues" evidence="1">
    <location>
        <begin position="311"/>
        <end position="321"/>
    </location>
</feature>
<comment type="caution">
    <text evidence="3">The sequence shown here is derived from an EMBL/GenBank/DDBJ whole genome shotgun (WGS) entry which is preliminary data.</text>
</comment>
<evidence type="ECO:0000256" key="2">
    <source>
        <dbReference type="SAM" id="Phobius"/>
    </source>
</evidence>
<dbReference type="EMBL" id="NBII01000006">
    <property type="protein sequence ID" value="PAV18152.1"/>
    <property type="molecule type" value="Genomic_DNA"/>
</dbReference>
<proteinExistence type="predicted"/>
<reference evidence="3 4" key="1">
    <citation type="journal article" date="2017" name="Mol. Ecol.">
        <title>Comparative and population genomic landscape of Phellinus noxius: A hypervariable fungus causing root rot in trees.</title>
        <authorList>
            <person name="Chung C.L."/>
            <person name="Lee T.J."/>
            <person name="Akiba M."/>
            <person name="Lee H.H."/>
            <person name="Kuo T.H."/>
            <person name="Liu D."/>
            <person name="Ke H.M."/>
            <person name="Yokoi T."/>
            <person name="Roa M.B."/>
            <person name="Lu M.J."/>
            <person name="Chang Y.Y."/>
            <person name="Ann P.J."/>
            <person name="Tsai J.N."/>
            <person name="Chen C.Y."/>
            <person name="Tzean S.S."/>
            <person name="Ota Y."/>
            <person name="Hattori T."/>
            <person name="Sahashi N."/>
            <person name="Liou R.F."/>
            <person name="Kikuchi T."/>
            <person name="Tsai I.J."/>
        </authorList>
    </citation>
    <scope>NUCLEOTIDE SEQUENCE [LARGE SCALE GENOMIC DNA]</scope>
    <source>
        <strain evidence="3 4">FFPRI411160</strain>
    </source>
</reference>
<dbReference type="InParanoid" id="A0A286UEV5"/>
<evidence type="ECO:0000256" key="1">
    <source>
        <dbReference type="SAM" id="MobiDB-lite"/>
    </source>
</evidence>
<organism evidence="3 4">
    <name type="scientific">Pyrrhoderma noxium</name>
    <dbReference type="NCBI Taxonomy" id="2282107"/>
    <lineage>
        <taxon>Eukaryota</taxon>
        <taxon>Fungi</taxon>
        <taxon>Dikarya</taxon>
        <taxon>Basidiomycota</taxon>
        <taxon>Agaricomycotina</taxon>
        <taxon>Agaricomycetes</taxon>
        <taxon>Hymenochaetales</taxon>
        <taxon>Hymenochaetaceae</taxon>
        <taxon>Pyrrhoderma</taxon>
    </lineage>
</organism>
<keyword evidence="4" id="KW-1185">Reference proteome</keyword>
<gene>
    <name evidence="3" type="ORF">PNOK_0663800</name>
</gene>
<feature type="transmembrane region" description="Helical" evidence="2">
    <location>
        <begin position="32"/>
        <end position="50"/>
    </location>
</feature>
<keyword evidence="2" id="KW-1133">Transmembrane helix</keyword>